<gene>
    <name evidence="2" type="ORF">FGIG_02228</name>
</gene>
<sequence length="270" mass="31256">VSTRVPNQNKATLHCEKLKVHGELDDRYNGVTDASCDKNDDHDTKDLSRTADDRMRQFSTQFDQLLQLFQRGPSTSIPDLAPETVSSRQHDLIQEWIAEGTHTGEALQVMLSRTFEHLRHTVQQAQDELHSITKTGYATFQLPASNEEETQPAFPRQPYSTLARDMLIELNEQTCLLELESGSERMRRDLDIAWEELCLHLETKTRIQNDFWLATDKVLVAWLGIILRRLLNFCFIATWKYAPNSLVDVCYSLVFCCRLEITWYLEPYCA</sequence>
<evidence type="ECO:0000313" key="3">
    <source>
        <dbReference type="Proteomes" id="UP000316759"/>
    </source>
</evidence>
<proteinExistence type="predicted"/>
<dbReference type="AlphaFoldDB" id="A0A504YC33"/>
<evidence type="ECO:0000313" key="2">
    <source>
        <dbReference type="EMBL" id="TPP58593.1"/>
    </source>
</evidence>
<protein>
    <submittedName>
        <fullName evidence="2">Uncharacterized protein</fullName>
    </submittedName>
</protein>
<organism evidence="2 3">
    <name type="scientific">Fasciola gigantica</name>
    <name type="common">Giant liver fluke</name>
    <dbReference type="NCBI Taxonomy" id="46835"/>
    <lineage>
        <taxon>Eukaryota</taxon>
        <taxon>Metazoa</taxon>
        <taxon>Spiralia</taxon>
        <taxon>Lophotrochozoa</taxon>
        <taxon>Platyhelminthes</taxon>
        <taxon>Trematoda</taxon>
        <taxon>Digenea</taxon>
        <taxon>Plagiorchiida</taxon>
        <taxon>Echinostomata</taxon>
        <taxon>Echinostomatoidea</taxon>
        <taxon>Fasciolidae</taxon>
        <taxon>Fasciola</taxon>
    </lineage>
</organism>
<dbReference type="Proteomes" id="UP000316759">
    <property type="component" value="Unassembled WGS sequence"/>
</dbReference>
<feature type="compositionally biased region" description="Basic and acidic residues" evidence="1">
    <location>
        <begin position="35"/>
        <end position="48"/>
    </location>
</feature>
<name>A0A504YC33_FASGI</name>
<keyword evidence="3" id="KW-1185">Reference proteome</keyword>
<comment type="caution">
    <text evidence="2">The sequence shown here is derived from an EMBL/GenBank/DDBJ whole genome shotgun (WGS) entry which is preliminary data.</text>
</comment>
<dbReference type="EMBL" id="SUNJ01011823">
    <property type="protein sequence ID" value="TPP58593.1"/>
    <property type="molecule type" value="Genomic_DNA"/>
</dbReference>
<feature type="region of interest" description="Disordered" evidence="1">
    <location>
        <begin position="29"/>
        <end position="48"/>
    </location>
</feature>
<feature type="non-terminal residue" evidence="2">
    <location>
        <position position="1"/>
    </location>
</feature>
<evidence type="ECO:0000256" key="1">
    <source>
        <dbReference type="SAM" id="MobiDB-lite"/>
    </source>
</evidence>
<reference evidence="2 3" key="1">
    <citation type="submission" date="2019-04" db="EMBL/GenBank/DDBJ databases">
        <title>Annotation for the trematode Fasciola gigantica.</title>
        <authorList>
            <person name="Choi Y.-J."/>
        </authorList>
    </citation>
    <scope>NUCLEOTIDE SEQUENCE [LARGE SCALE GENOMIC DNA]</scope>
    <source>
        <strain evidence="2">Uganda_cow_1</strain>
    </source>
</reference>
<accession>A0A504YC33</accession>